<evidence type="ECO:0000313" key="10">
    <source>
        <dbReference type="EMBL" id="RJP61301.1"/>
    </source>
</evidence>
<feature type="transmembrane region" description="Helical" evidence="8">
    <location>
        <begin position="393"/>
        <end position="412"/>
    </location>
</feature>
<feature type="transmembrane region" description="Helical" evidence="8">
    <location>
        <begin position="20"/>
        <end position="39"/>
    </location>
</feature>
<name>A0A3A4RFP8_9BACT</name>
<dbReference type="GO" id="GO:0005886">
    <property type="term" value="C:plasma membrane"/>
    <property type="evidence" value="ECO:0007669"/>
    <property type="project" value="UniProtKB-SubCell"/>
</dbReference>
<comment type="subcellular location">
    <subcellularLocation>
        <location evidence="1">Cell membrane</location>
        <topology evidence="1">Multi-pass membrane protein</topology>
    </subcellularLocation>
</comment>
<keyword evidence="6 8" id="KW-1133">Transmembrane helix</keyword>
<reference evidence="10 11" key="1">
    <citation type="journal article" date="2017" name="ISME J.">
        <title>Energy and carbon metabolisms in a deep terrestrial subsurface fluid microbial community.</title>
        <authorList>
            <person name="Momper L."/>
            <person name="Jungbluth S.P."/>
            <person name="Lee M.D."/>
            <person name="Amend J.P."/>
        </authorList>
    </citation>
    <scope>NUCLEOTIDE SEQUENCE [LARGE SCALE GENOMIC DNA]</scope>
    <source>
        <strain evidence="10">SURF_26</strain>
    </source>
</reference>
<dbReference type="InterPro" id="IPR013525">
    <property type="entry name" value="ABC2_TM"/>
</dbReference>
<evidence type="ECO:0000256" key="7">
    <source>
        <dbReference type="ARBA" id="ARBA00023136"/>
    </source>
</evidence>
<proteinExistence type="inferred from homology"/>
<dbReference type="PANTHER" id="PTHR30294">
    <property type="entry name" value="MEMBRANE COMPONENT OF ABC TRANSPORTER YHHJ-RELATED"/>
    <property type="match status" value="1"/>
</dbReference>
<dbReference type="AlphaFoldDB" id="A0A3A4RFP8"/>
<gene>
    <name evidence="10" type="ORF">C4541_02030</name>
</gene>
<dbReference type="PANTHER" id="PTHR30294:SF29">
    <property type="entry name" value="MULTIDRUG ABC TRANSPORTER PERMEASE YBHS-RELATED"/>
    <property type="match status" value="1"/>
</dbReference>
<protein>
    <submittedName>
        <fullName evidence="10">ABC transporter permease</fullName>
    </submittedName>
</protein>
<evidence type="ECO:0000256" key="8">
    <source>
        <dbReference type="SAM" id="Phobius"/>
    </source>
</evidence>
<dbReference type="GO" id="GO:0140359">
    <property type="term" value="F:ABC-type transporter activity"/>
    <property type="evidence" value="ECO:0007669"/>
    <property type="project" value="InterPro"/>
</dbReference>
<evidence type="ECO:0000256" key="5">
    <source>
        <dbReference type="ARBA" id="ARBA00022692"/>
    </source>
</evidence>
<feature type="domain" description="ABC transmembrane type-2" evidence="9">
    <location>
        <begin position="175"/>
        <end position="414"/>
    </location>
</feature>
<keyword evidence="3" id="KW-0813">Transport</keyword>
<comment type="similarity">
    <text evidence="2">Belongs to the ABC-2 integral membrane protein family.</text>
</comment>
<sequence length="419" mass="44397">MLKTIIIGFKDLRLVFRDRAALVFMLLAPFLLTIGMGFVTGRFSGNSGGIQDIPVIIVNLDNAELGDALVDVFNSEDLAELVEPATSSDPEAARQLIDDNQAAAAVIIPEGFTRSIIPAEGTMTDPNFAEADPISIEVYVNPAKPTSAGVIKAIVDEFVSRVDEGRTSGMTTIFQMLMTGVITPQQAETEGRSLFEDVDQTESTALTLKTDDEGAQAVEFDILAYMAPGMALLFLMYTVSYGGRSILAERAQGTLPRLLVSPTSSAQILGGKVFGIYLTGVAQISILILASAIFFQVKWGDPLGMTALILAAVFGATGWGMLITAFARNPNQVASIGSAIMLIFGILGGSFIDLGMMPPAIQFISKITPNAWALDGFTTLALGGGLAQLTEPIVALLIMGVVLFAVSVMIFGKKNLAQK</sequence>
<evidence type="ECO:0000259" key="9">
    <source>
        <dbReference type="PROSITE" id="PS51012"/>
    </source>
</evidence>
<dbReference type="EMBL" id="QZJZ01000014">
    <property type="protein sequence ID" value="RJP61301.1"/>
    <property type="molecule type" value="Genomic_DNA"/>
</dbReference>
<evidence type="ECO:0000256" key="6">
    <source>
        <dbReference type="ARBA" id="ARBA00022989"/>
    </source>
</evidence>
<evidence type="ECO:0000256" key="2">
    <source>
        <dbReference type="ARBA" id="ARBA00007783"/>
    </source>
</evidence>
<evidence type="ECO:0000256" key="1">
    <source>
        <dbReference type="ARBA" id="ARBA00004651"/>
    </source>
</evidence>
<dbReference type="InterPro" id="IPR047817">
    <property type="entry name" value="ABC2_TM_bact-type"/>
</dbReference>
<feature type="transmembrane region" description="Helical" evidence="8">
    <location>
        <begin position="222"/>
        <end position="240"/>
    </location>
</feature>
<dbReference type="PROSITE" id="PS51012">
    <property type="entry name" value="ABC_TM2"/>
    <property type="match status" value="1"/>
</dbReference>
<dbReference type="Proteomes" id="UP000266426">
    <property type="component" value="Unassembled WGS sequence"/>
</dbReference>
<evidence type="ECO:0000256" key="3">
    <source>
        <dbReference type="ARBA" id="ARBA00022448"/>
    </source>
</evidence>
<organism evidence="10 11">
    <name type="scientific">Candidatus Auribacter fodinae</name>
    <dbReference type="NCBI Taxonomy" id="2093366"/>
    <lineage>
        <taxon>Bacteria</taxon>
        <taxon>Pseudomonadati</taxon>
        <taxon>Candidatus Auribacterota</taxon>
        <taxon>Candidatus Auribacteria</taxon>
        <taxon>Candidatus Auribacterales</taxon>
        <taxon>Candidatus Auribacteraceae</taxon>
        <taxon>Candidatus Auribacter</taxon>
    </lineage>
</organism>
<feature type="transmembrane region" description="Helical" evidence="8">
    <location>
        <begin position="274"/>
        <end position="295"/>
    </location>
</feature>
<dbReference type="Pfam" id="PF12698">
    <property type="entry name" value="ABC2_membrane_3"/>
    <property type="match status" value="1"/>
</dbReference>
<accession>A0A3A4RFP8</accession>
<feature type="transmembrane region" description="Helical" evidence="8">
    <location>
        <begin position="307"/>
        <end position="327"/>
    </location>
</feature>
<dbReference type="InterPro" id="IPR051449">
    <property type="entry name" value="ABC-2_transporter_component"/>
</dbReference>
<keyword evidence="7 8" id="KW-0472">Membrane</keyword>
<keyword evidence="4" id="KW-1003">Cell membrane</keyword>
<keyword evidence="5 8" id="KW-0812">Transmembrane</keyword>
<dbReference type="Gene3D" id="3.40.1710.10">
    <property type="entry name" value="abc type-2 transporter like domain"/>
    <property type="match status" value="1"/>
</dbReference>
<evidence type="ECO:0000256" key="4">
    <source>
        <dbReference type="ARBA" id="ARBA00022475"/>
    </source>
</evidence>
<feature type="transmembrane region" description="Helical" evidence="8">
    <location>
        <begin position="333"/>
        <end position="355"/>
    </location>
</feature>
<comment type="caution">
    <text evidence="10">The sequence shown here is derived from an EMBL/GenBank/DDBJ whole genome shotgun (WGS) entry which is preliminary data.</text>
</comment>
<evidence type="ECO:0000313" key="11">
    <source>
        <dbReference type="Proteomes" id="UP000266426"/>
    </source>
</evidence>